<dbReference type="Gene3D" id="1.20.1300.10">
    <property type="entry name" value="Fumarate reductase/succinate dehydrogenase, transmembrane subunit"/>
    <property type="match status" value="1"/>
</dbReference>
<keyword evidence="5 8" id="KW-1133">Transmembrane helix</keyword>
<dbReference type="RefSeq" id="XP_016216898.1">
    <property type="nucleotide sequence ID" value="XM_016354882.1"/>
</dbReference>
<keyword evidence="3 8" id="KW-0812">Transmembrane</keyword>
<dbReference type="OrthoDB" id="588261at2759"/>
<feature type="transmembrane region" description="Helical" evidence="8">
    <location>
        <begin position="168"/>
        <end position="185"/>
    </location>
</feature>
<dbReference type="STRING" id="253628.A0A0D2B744"/>
<sequence>MFAQRVLQSSTRRLVNQRPSSVVTFASPAAVATSTRFLQRREVTSQNVSKEAAGEILAKQRLRRPVSPHLSIYRWQITWIPSAANRVTGVALSGLFYLYGIGYLIAPAMGWHLESAVVAASVAAWPVAAKVLLKTTLALPFTFHSLNGLRHLTWDLGKMITNKKVQQTGWTVVIASVLSALYLGAVY</sequence>
<evidence type="ECO:0000313" key="10">
    <source>
        <dbReference type="Proteomes" id="UP000053259"/>
    </source>
</evidence>
<evidence type="ECO:0000256" key="5">
    <source>
        <dbReference type="ARBA" id="ARBA00022989"/>
    </source>
</evidence>
<protein>
    <submittedName>
        <fullName evidence="9">Succinate dehydrogenase, cytochrome b556 subunit</fullName>
    </submittedName>
</protein>
<keyword evidence="10" id="KW-1185">Reference proteome</keyword>
<dbReference type="AlphaFoldDB" id="A0A0D2B744"/>
<dbReference type="InterPro" id="IPR014314">
    <property type="entry name" value="Succ_DH_cytb556"/>
</dbReference>
<dbReference type="VEuPathDB" id="FungiDB:PV09_01923"/>
<reference evidence="9 10" key="1">
    <citation type="submission" date="2015-01" db="EMBL/GenBank/DDBJ databases">
        <title>The Genome Sequence of Ochroconis gallopava CBS43764.</title>
        <authorList>
            <consortium name="The Broad Institute Genomics Platform"/>
            <person name="Cuomo C."/>
            <person name="de Hoog S."/>
            <person name="Gorbushina A."/>
            <person name="Stielow B."/>
            <person name="Teixiera M."/>
            <person name="Abouelleil A."/>
            <person name="Chapman S.B."/>
            <person name="Priest M."/>
            <person name="Young S.K."/>
            <person name="Wortman J."/>
            <person name="Nusbaum C."/>
            <person name="Birren B."/>
        </authorList>
    </citation>
    <scope>NUCLEOTIDE SEQUENCE [LARGE SCALE GENOMIC DNA]</scope>
    <source>
        <strain evidence="9 10">CBS 43764</strain>
    </source>
</reference>
<dbReference type="EMBL" id="KN847533">
    <property type="protein sequence ID" value="KIW07029.1"/>
    <property type="molecule type" value="Genomic_DNA"/>
</dbReference>
<dbReference type="Pfam" id="PF01127">
    <property type="entry name" value="Sdh_cyt"/>
    <property type="match status" value="1"/>
</dbReference>
<evidence type="ECO:0000256" key="8">
    <source>
        <dbReference type="SAM" id="Phobius"/>
    </source>
</evidence>
<organism evidence="9 10">
    <name type="scientific">Verruconis gallopava</name>
    <dbReference type="NCBI Taxonomy" id="253628"/>
    <lineage>
        <taxon>Eukaryota</taxon>
        <taxon>Fungi</taxon>
        <taxon>Dikarya</taxon>
        <taxon>Ascomycota</taxon>
        <taxon>Pezizomycotina</taxon>
        <taxon>Dothideomycetes</taxon>
        <taxon>Pleosporomycetidae</taxon>
        <taxon>Venturiales</taxon>
        <taxon>Sympoventuriaceae</taxon>
        <taxon>Verruconis</taxon>
    </lineage>
</organism>
<evidence type="ECO:0000256" key="2">
    <source>
        <dbReference type="ARBA" id="ARBA00022617"/>
    </source>
</evidence>
<dbReference type="PANTHER" id="PTHR10978">
    <property type="entry name" value="SUCCINATE DEHYDROGENASE CYTOCHROME B560 SUBUNIT"/>
    <property type="match status" value="1"/>
</dbReference>
<evidence type="ECO:0000256" key="6">
    <source>
        <dbReference type="ARBA" id="ARBA00023004"/>
    </source>
</evidence>
<dbReference type="GO" id="GO:0016020">
    <property type="term" value="C:membrane"/>
    <property type="evidence" value="ECO:0007669"/>
    <property type="project" value="UniProtKB-SubCell"/>
</dbReference>
<dbReference type="FunCoup" id="A0A0D2B744">
    <property type="interactions" value="371"/>
</dbReference>
<dbReference type="GO" id="GO:0006121">
    <property type="term" value="P:mitochondrial electron transport, succinate to ubiquinone"/>
    <property type="evidence" value="ECO:0007669"/>
    <property type="project" value="TreeGrafter"/>
</dbReference>
<evidence type="ECO:0000256" key="3">
    <source>
        <dbReference type="ARBA" id="ARBA00022692"/>
    </source>
</evidence>
<name>A0A0D2B744_9PEZI</name>
<gene>
    <name evidence="9" type="ORF">PV09_01923</name>
</gene>
<evidence type="ECO:0000256" key="1">
    <source>
        <dbReference type="ARBA" id="ARBA00004141"/>
    </source>
</evidence>
<dbReference type="PANTHER" id="PTHR10978:SF5">
    <property type="entry name" value="SUCCINATE DEHYDROGENASE CYTOCHROME B560 SUBUNIT, MITOCHONDRIAL"/>
    <property type="match status" value="1"/>
</dbReference>
<dbReference type="InterPro" id="IPR000701">
    <property type="entry name" value="SuccDH_FuR_B_TM-su"/>
</dbReference>
<keyword evidence="4" id="KW-0479">Metal-binding</keyword>
<dbReference type="GeneID" id="27309896"/>
<dbReference type="PROSITE" id="PS01001">
    <property type="entry name" value="SDH_CYT_2"/>
    <property type="match status" value="1"/>
</dbReference>
<dbReference type="CDD" id="cd03499">
    <property type="entry name" value="SQR_TypeC_SdhC"/>
    <property type="match status" value="1"/>
</dbReference>
<evidence type="ECO:0000256" key="7">
    <source>
        <dbReference type="ARBA" id="ARBA00023136"/>
    </source>
</evidence>
<keyword evidence="7 8" id="KW-0472">Membrane</keyword>
<feature type="transmembrane region" description="Helical" evidence="8">
    <location>
        <begin position="83"/>
        <end position="105"/>
    </location>
</feature>
<dbReference type="HOGENOM" id="CLU_094691_0_2_1"/>
<dbReference type="GO" id="GO:0006099">
    <property type="term" value="P:tricarboxylic acid cycle"/>
    <property type="evidence" value="ECO:0007669"/>
    <property type="project" value="InterPro"/>
</dbReference>
<dbReference type="InterPro" id="IPR034804">
    <property type="entry name" value="SQR/QFR_C/D"/>
</dbReference>
<accession>A0A0D2B744</accession>
<dbReference type="GO" id="GO:0005739">
    <property type="term" value="C:mitochondrion"/>
    <property type="evidence" value="ECO:0007669"/>
    <property type="project" value="GOC"/>
</dbReference>
<keyword evidence="2" id="KW-0349">Heme</keyword>
<keyword evidence="6" id="KW-0408">Iron</keyword>
<dbReference type="Proteomes" id="UP000053259">
    <property type="component" value="Unassembled WGS sequence"/>
</dbReference>
<dbReference type="GO" id="GO:0046872">
    <property type="term" value="F:metal ion binding"/>
    <property type="evidence" value="ECO:0007669"/>
    <property type="project" value="UniProtKB-KW"/>
</dbReference>
<dbReference type="SUPFAM" id="SSF81343">
    <property type="entry name" value="Fumarate reductase respiratory complex transmembrane subunits"/>
    <property type="match status" value="1"/>
</dbReference>
<evidence type="ECO:0000256" key="4">
    <source>
        <dbReference type="ARBA" id="ARBA00022723"/>
    </source>
</evidence>
<dbReference type="InterPro" id="IPR018495">
    <property type="entry name" value="Succ_DH_cyt_bsu_CS"/>
</dbReference>
<dbReference type="InParanoid" id="A0A0D2B744"/>
<comment type="subcellular location">
    <subcellularLocation>
        <location evidence="1">Membrane</location>
        <topology evidence="1">Multi-pass membrane protein</topology>
    </subcellularLocation>
</comment>
<evidence type="ECO:0000313" key="9">
    <source>
        <dbReference type="EMBL" id="KIW07029.1"/>
    </source>
</evidence>
<proteinExistence type="predicted"/>
<dbReference type="NCBIfam" id="TIGR02970">
    <property type="entry name" value="succ_dehyd_cytB"/>
    <property type="match status" value="1"/>
</dbReference>
<dbReference type="GO" id="GO:0009055">
    <property type="term" value="F:electron transfer activity"/>
    <property type="evidence" value="ECO:0007669"/>
    <property type="project" value="InterPro"/>
</dbReference>